<reference evidence="1" key="1">
    <citation type="submission" date="2018-05" db="EMBL/GenBank/DDBJ databases">
        <authorList>
            <person name="Lanie J.A."/>
            <person name="Ng W.-L."/>
            <person name="Kazmierczak K.M."/>
            <person name="Andrzejewski T.M."/>
            <person name="Davidsen T.M."/>
            <person name="Wayne K.J."/>
            <person name="Tettelin H."/>
            <person name="Glass J.I."/>
            <person name="Rusch D."/>
            <person name="Podicherti R."/>
            <person name="Tsui H.-C.T."/>
            <person name="Winkler M.E."/>
        </authorList>
    </citation>
    <scope>NUCLEOTIDE SEQUENCE</scope>
</reference>
<name>A0A383C8Z0_9ZZZZ</name>
<sequence length="44" mass="4839">VLAKFLNLMLNYQYGLSIVVAPDPTKASSLMSEHEGKVRCVCVI</sequence>
<dbReference type="EMBL" id="UINC01206986">
    <property type="protein sequence ID" value="SVE28876.1"/>
    <property type="molecule type" value="Genomic_DNA"/>
</dbReference>
<feature type="non-terminal residue" evidence="1">
    <location>
        <position position="1"/>
    </location>
</feature>
<evidence type="ECO:0000313" key="1">
    <source>
        <dbReference type="EMBL" id="SVE28876.1"/>
    </source>
</evidence>
<protein>
    <submittedName>
        <fullName evidence="1">Uncharacterized protein</fullName>
    </submittedName>
</protein>
<dbReference type="AlphaFoldDB" id="A0A383C8Z0"/>
<proteinExistence type="predicted"/>
<organism evidence="1">
    <name type="scientific">marine metagenome</name>
    <dbReference type="NCBI Taxonomy" id="408172"/>
    <lineage>
        <taxon>unclassified sequences</taxon>
        <taxon>metagenomes</taxon>
        <taxon>ecological metagenomes</taxon>
    </lineage>
</organism>
<gene>
    <name evidence="1" type="ORF">METZ01_LOCUS481730</name>
</gene>
<accession>A0A383C8Z0</accession>